<gene>
    <name evidence="2" type="ordered locus">TP03_0728</name>
</gene>
<dbReference type="GeneID" id="3499658"/>
<feature type="compositionally biased region" description="Basic and acidic residues" evidence="1">
    <location>
        <begin position="147"/>
        <end position="245"/>
    </location>
</feature>
<feature type="region of interest" description="Disordered" evidence="1">
    <location>
        <begin position="494"/>
        <end position="529"/>
    </location>
</feature>
<dbReference type="AlphaFoldDB" id="Q4MYW3"/>
<dbReference type="KEGG" id="tpv:TP03_0728"/>
<evidence type="ECO:0000313" key="2">
    <source>
        <dbReference type="EMBL" id="EAN30569.1"/>
    </source>
</evidence>
<proteinExistence type="predicted"/>
<feature type="compositionally biased region" description="Basic and acidic residues" evidence="1">
    <location>
        <begin position="129"/>
        <end position="139"/>
    </location>
</feature>
<feature type="compositionally biased region" description="Basic and acidic residues" evidence="1">
    <location>
        <begin position="105"/>
        <end position="120"/>
    </location>
</feature>
<evidence type="ECO:0000313" key="3">
    <source>
        <dbReference type="Proteomes" id="UP000001949"/>
    </source>
</evidence>
<keyword evidence="3" id="KW-1185">Reference proteome</keyword>
<accession>Q4MYW3</accession>
<sequence>MGSRKHISVNLRDLQRVMNKEEDDLPNFSSEKPSKFGATKTFEYKLSSNRWENEDNDDDFELLGVERKSASEVDFTNIRQIAKPNVESKPTATYTPPNEILTPEDNWRSKEPPNTHESPECWRNVGGTEDTKTISDDFRNMFSRGRQTKDFELSRERSDDQKRLYVPKFKREPSPIKNDRFSCLDEPRDQSPMRSSNFRDYDGFSRFDYDRRNARTPPKPDRSRDDWEFSEKPRNYRPSDDDRIRKPAFTTESPPSEDRTFGDGQKKGLFVPSYRRSLKKEDTVEDIFMKAAGITSETEKSKKEVSDADKAKKELQDNQILQSKRNEVAKHNKLFKCSPETVTLIEEYVLSLLDSNEDEDEEFPEYEETESLVPSLVTCVIVAKNCENCKTLEEVQNKFERVKKWLLYTTQDQDTKRLLTELVKSTHHWGYPPLSESVYLVEALFDSLYLLGIVSRDEFLQWFENDVDEIPDRVSLLLQLMNWKKWLSGEGLDQINEEDSDSESESEDDSDIEANVPKPIRLTKGVKFK</sequence>
<dbReference type="InParanoid" id="Q4MYW3"/>
<dbReference type="OMA" id="HISVNLR"/>
<reference evidence="2 3" key="1">
    <citation type="journal article" date="2005" name="Science">
        <title>Genome sequence of Theileria parva, a bovine pathogen that transforms lymphocytes.</title>
        <authorList>
            <person name="Gardner M.J."/>
            <person name="Bishop R."/>
            <person name="Shah T."/>
            <person name="de Villiers E.P."/>
            <person name="Carlton J.M."/>
            <person name="Hall N."/>
            <person name="Ren Q."/>
            <person name="Paulsen I.T."/>
            <person name="Pain A."/>
            <person name="Berriman M."/>
            <person name="Wilson R.J.M."/>
            <person name="Sato S."/>
            <person name="Ralph S.A."/>
            <person name="Mann D.J."/>
            <person name="Xiong Z."/>
            <person name="Shallom S.J."/>
            <person name="Weidman J."/>
            <person name="Jiang L."/>
            <person name="Lynn J."/>
            <person name="Weaver B."/>
            <person name="Shoaibi A."/>
            <person name="Domingo A.R."/>
            <person name="Wasawo D."/>
            <person name="Crabtree J."/>
            <person name="Wortman J.R."/>
            <person name="Haas B."/>
            <person name="Angiuoli S.V."/>
            <person name="Creasy T.H."/>
            <person name="Lu C."/>
            <person name="Suh B."/>
            <person name="Silva J.C."/>
            <person name="Utterback T.R."/>
            <person name="Feldblyum T.V."/>
            <person name="Pertea M."/>
            <person name="Allen J."/>
            <person name="Nierman W.C."/>
            <person name="Taracha E.L.N."/>
            <person name="Salzberg S.L."/>
            <person name="White O.R."/>
            <person name="Fitzhugh H.A."/>
            <person name="Morzaria S."/>
            <person name="Venter J.C."/>
            <person name="Fraser C.M."/>
            <person name="Nene V."/>
        </authorList>
    </citation>
    <scope>NUCLEOTIDE SEQUENCE [LARGE SCALE GENOMIC DNA]</scope>
    <source>
        <strain evidence="2 3">Muguga</strain>
    </source>
</reference>
<dbReference type="VEuPathDB" id="PiroplasmaDB:TpMuguga_03g00728"/>
<dbReference type="STRING" id="5875.Q4MYW3"/>
<dbReference type="EMBL" id="AAGK01000006">
    <property type="protein sequence ID" value="EAN30569.1"/>
    <property type="molecule type" value="Genomic_DNA"/>
</dbReference>
<name>Q4MYW3_THEPA</name>
<dbReference type="Proteomes" id="UP000001949">
    <property type="component" value="Unassembled WGS sequence"/>
</dbReference>
<protein>
    <recommendedName>
        <fullName evidence="4">W2 domain-containing protein</fullName>
    </recommendedName>
</protein>
<dbReference type="Gene3D" id="1.25.40.180">
    <property type="match status" value="1"/>
</dbReference>
<feature type="compositionally biased region" description="Acidic residues" evidence="1">
    <location>
        <begin position="495"/>
        <end position="512"/>
    </location>
</feature>
<evidence type="ECO:0000256" key="1">
    <source>
        <dbReference type="SAM" id="MobiDB-lite"/>
    </source>
</evidence>
<dbReference type="CDD" id="cd11473">
    <property type="entry name" value="W2"/>
    <property type="match status" value="1"/>
</dbReference>
<comment type="caution">
    <text evidence="2">The sequence shown here is derived from an EMBL/GenBank/DDBJ whole genome shotgun (WGS) entry which is preliminary data.</text>
</comment>
<feature type="compositionally biased region" description="Basic and acidic residues" evidence="1">
    <location>
        <begin position="256"/>
        <end position="266"/>
    </location>
</feature>
<feature type="region of interest" description="Disordered" evidence="1">
    <location>
        <begin position="84"/>
        <end position="268"/>
    </location>
</feature>
<evidence type="ECO:0008006" key="4">
    <source>
        <dbReference type="Google" id="ProtNLM"/>
    </source>
</evidence>
<dbReference type="eggNOG" id="ENOG502SAGW">
    <property type="taxonomic scope" value="Eukaryota"/>
</dbReference>
<dbReference type="RefSeq" id="XP_762852.1">
    <property type="nucleotide sequence ID" value="XM_757759.1"/>
</dbReference>
<organism evidence="2 3">
    <name type="scientific">Theileria parva</name>
    <name type="common">East coast fever infection agent</name>
    <dbReference type="NCBI Taxonomy" id="5875"/>
    <lineage>
        <taxon>Eukaryota</taxon>
        <taxon>Sar</taxon>
        <taxon>Alveolata</taxon>
        <taxon>Apicomplexa</taxon>
        <taxon>Aconoidasida</taxon>
        <taxon>Piroplasmida</taxon>
        <taxon>Theileriidae</taxon>
        <taxon>Theileria</taxon>
    </lineage>
</organism>